<dbReference type="RefSeq" id="WP_281277249.1">
    <property type="nucleotide sequence ID" value="NZ_QPJK01000011.1"/>
</dbReference>
<protein>
    <submittedName>
        <fullName evidence="1">Uncharacterized protein</fullName>
    </submittedName>
</protein>
<dbReference type="EMBL" id="QPJK01000011">
    <property type="protein sequence ID" value="RCW66258.1"/>
    <property type="molecule type" value="Genomic_DNA"/>
</dbReference>
<reference evidence="1 2" key="1">
    <citation type="submission" date="2018-07" db="EMBL/GenBank/DDBJ databases">
        <title>Genomic Encyclopedia of Type Strains, Phase IV (KMG-IV): sequencing the most valuable type-strain genomes for metagenomic binning, comparative biology and taxonomic classification.</title>
        <authorList>
            <person name="Goeker M."/>
        </authorList>
    </citation>
    <scope>NUCLEOTIDE SEQUENCE [LARGE SCALE GENOMIC DNA]</scope>
    <source>
        <strain evidence="1 2">DSM 21634</strain>
    </source>
</reference>
<comment type="caution">
    <text evidence="1">The sequence shown here is derived from an EMBL/GenBank/DDBJ whole genome shotgun (WGS) entry which is preliminary data.</text>
</comment>
<evidence type="ECO:0000313" key="1">
    <source>
        <dbReference type="EMBL" id="RCW66258.1"/>
    </source>
</evidence>
<gene>
    <name evidence="1" type="ORF">DES41_111216</name>
</gene>
<accession>A0A368XGW0</accession>
<sequence>MSDQAHSTLSLRETRYMLVRPGDGPGDERLLDETAYNAADL</sequence>
<evidence type="ECO:0000313" key="2">
    <source>
        <dbReference type="Proteomes" id="UP000252884"/>
    </source>
</evidence>
<dbReference type="AlphaFoldDB" id="A0A368XGW0"/>
<dbReference type="Proteomes" id="UP000252884">
    <property type="component" value="Unassembled WGS sequence"/>
</dbReference>
<organism evidence="1 2">
    <name type="scientific">Pseudorhodoferax soli</name>
    <dbReference type="NCBI Taxonomy" id="545864"/>
    <lineage>
        <taxon>Bacteria</taxon>
        <taxon>Pseudomonadati</taxon>
        <taxon>Pseudomonadota</taxon>
        <taxon>Betaproteobacteria</taxon>
        <taxon>Burkholderiales</taxon>
        <taxon>Comamonadaceae</taxon>
    </lineage>
</organism>
<name>A0A368XGW0_9BURK</name>
<proteinExistence type="predicted"/>
<keyword evidence="2" id="KW-1185">Reference proteome</keyword>